<name>A0ABT1RVB0_9FIRM</name>
<evidence type="ECO:0000256" key="3">
    <source>
        <dbReference type="ARBA" id="ARBA00022857"/>
    </source>
</evidence>
<dbReference type="Pfam" id="PF20143">
    <property type="entry name" value="NAD_kinase_C"/>
    <property type="match status" value="1"/>
</dbReference>
<feature type="binding site" evidence="6">
    <location>
        <position position="70"/>
    </location>
    <ligand>
        <name>NAD(+)</name>
        <dbReference type="ChEBI" id="CHEBI:57540"/>
    </ligand>
</feature>
<dbReference type="Proteomes" id="UP001524473">
    <property type="component" value="Unassembled WGS sequence"/>
</dbReference>
<comment type="function">
    <text evidence="6">Involved in the regulation of the intracellular balance of NAD and NADP, and is a key enzyme in the biosynthesis of NADP. Catalyzes specifically the phosphorylation on 2'-hydroxyl of the adenosine moiety of NAD to yield NADP.</text>
</comment>
<protein>
    <recommendedName>
        <fullName evidence="6">NAD kinase</fullName>
        <ecNumber evidence="6">2.7.1.23</ecNumber>
    </recommendedName>
    <alternativeName>
        <fullName evidence="6">ATP-dependent NAD kinase</fullName>
    </alternativeName>
</protein>
<dbReference type="HAMAP" id="MF_00361">
    <property type="entry name" value="NAD_kinase"/>
    <property type="match status" value="1"/>
</dbReference>
<comment type="caution">
    <text evidence="7">The sequence shown here is derived from an EMBL/GenBank/DDBJ whole genome shotgun (WGS) entry which is preliminary data.</text>
</comment>
<evidence type="ECO:0000256" key="6">
    <source>
        <dbReference type="HAMAP-Rule" id="MF_00361"/>
    </source>
</evidence>
<comment type="subcellular location">
    <subcellularLocation>
        <location evidence="6">Cytoplasm</location>
    </subcellularLocation>
</comment>
<keyword evidence="3 6" id="KW-0521">NADP</keyword>
<dbReference type="EMBL" id="JANFZH010000002">
    <property type="protein sequence ID" value="MCQ4838617.1"/>
    <property type="molecule type" value="Genomic_DNA"/>
</dbReference>
<keyword evidence="1 6" id="KW-0808">Transferase</keyword>
<keyword evidence="4 6" id="KW-0520">NAD</keyword>
<keyword evidence="8" id="KW-1185">Reference proteome</keyword>
<keyword evidence="6" id="KW-0547">Nucleotide-binding</keyword>
<dbReference type="RefSeq" id="WP_066865436.1">
    <property type="nucleotide sequence ID" value="NZ_CABKVV010000014.1"/>
</dbReference>
<keyword evidence="2 6" id="KW-0418">Kinase</keyword>
<evidence type="ECO:0000313" key="7">
    <source>
        <dbReference type="EMBL" id="MCQ4838617.1"/>
    </source>
</evidence>
<keyword evidence="6" id="KW-0067">ATP-binding</keyword>
<dbReference type="InterPro" id="IPR017438">
    <property type="entry name" value="ATP-NAD_kinase_N"/>
</dbReference>
<comment type="cofactor">
    <cofactor evidence="6">
        <name>a divalent metal cation</name>
        <dbReference type="ChEBI" id="CHEBI:60240"/>
    </cofactor>
</comment>
<dbReference type="InterPro" id="IPR016064">
    <property type="entry name" value="NAD/diacylglycerol_kinase_sf"/>
</dbReference>
<accession>A0ABT1RVB0</accession>
<dbReference type="GO" id="GO:0016301">
    <property type="term" value="F:kinase activity"/>
    <property type="evidence" value="ECO:0007669"/>
    <property type="project" value="UniProtKB-KW"/>
</dbReference>
<dbReference type="PANTHER" id="PTHR20275:SF0">
    <property type="entry name" value="NAD KINASE"/>
    <property type="match status" value="1"/>
</dbReference>
<keyword evidence="6" id="KW-0963">Cytoplasm</keyword>
<dbReference type="InterPro" id="IPR002504">
    <property type="entry name" value="NADK"/>
</dbReference>
<evidence type="ECO:0000256" key="2">
    <source>
        <dbReference type="ARBA" id="ARBA00022777"/>
    </source>
</evidence>
<dbReference type="Gene3D" id="3.40.50.10330">
    <property type="entry name" value="Probable inorganic polyphosphate/atp-NAD kinase, domain 1"/>
    <property type="match status" value="1"/>
</dbReference>
<dbReference type="Gene3D" id="2.60.200.30">
    <property type="entry name" value="Probable inorganic polyphosphate/atp-NAD kinase, domain 2"/>
    <property type="match status" value="1"/>
</dbReference>
<reference evidence="7 8" key="1">
    <citation type="submission" date="2022-06" db="EMBL/GenBank/DDBJ databases">
        <title>Isolation of gut microbiota from human fecal samples.</title>
        <authorList>
            <person name="Pamer E.G."/>
            <person name="Barat B."/>
            <person name="Waligurski E."/>
            <person name="Medina S."/>
            <person name="Paddock L."/>
            <person name="Mostad J."/>
        </authorList>
    </citation>
    <scope>NUCLEOTIDE SEQUENCE [LARGE SCALE GENOMIC DNA]</scope>
    <source>
        <strain evidence="7 8">DFI.9.73</strain>
    </source>
</reference>
<feature type="binding site" evidence="6">
    <location>
        <position position="147"/>
    </location>
    <ligand>
        <name>NAD(+)</name>
        <dbReference type="ChEBI" id="CHEBI:57540"/>
    </ligand>
</feature>
<dbReference type="GeneID" id="90532936"/>
<comment type="catalytic activity">
    <reaction evidence="5 6">
        <text>NAD(+) + ATP = ADP + NADP(+) + H(+)</text>
        <dbReference type="Rhea" id="RHEA:18629"/>
        <dbReference type="ChEBI" id="CHEBI:15378"/>
        <dbReference type="ChEBI" id="CHEBI:30616"/>
        <dbReference type="ChEBI" id="CHEBI:57540"/>
        <dbReference type="ChEBI" id="CHEBI:58349"/>
        <dbReference type="ChEBI" id="CHEBI:456216"/>
        <dbReference type="EC" id="2.7.1.23"/>
    </reaction>
</comment>
<feature type="binding site" evidence="6">
    <location>
        <begin position="177"/>
        <end position="182"/>
    </location>
    <ligand>
        <name>NAD(+)</name>
        <dbReference type="ChEBI" id="CHEBI:57540"/>
    </ligand>
</feature>
<evidence type="ECO:0000256" key="5">
    <source>
        <dbReference type="ARBA" id="ARBA00047925"/>
    </source>
</evidence>
<comment type="similarity">
    <text evidence="6">Belongs to the NAD kinase family.</text>
</comment>
<comment type="caution">
    <text evidence="6">Lacks conserved residue(s) required for the propagation of feature annotation.</text>
</comment>
<feature type="binding site" evidence="6">
    <location>
        <position position="166"/>
    </location>
    <ligand>
        <name>NAD(+)</name>
        <dbReference type="ChEBI" id="CHEBI:57540"/>
    </ligand>
</feature>
<feature type="binding site" evidence="6">
    <location>
        <begin position="137"/>
        <end position="138"/>
    </location>
    <ligand>
        <name>NAD(+)</name>
        <dbReference type="ChEBI" id="CHEBI:57540"/>
    </ligand>
</feature>
<dbReference type="EC" id="2.7.1.23" evidence="6"/>
<evidence type="ECO:0000313" key="8">
    <source>
        <dbReference type="Proteomes" id="UP001524473"/>
    </source>
</evidence>
<dbReference type="SUPFAM" id="SSF111331">
    <property type="entry name" value="NAD kinase/diacylglycerol kinase-like"/>
    <property type="match status" value="1"/>
</dbReference>
<organism evidence="7 8">
    <name type="scientific">Neglectibacter timonensis</name>
    <dbReference type="NCBI Taxonomy" id="1776382"/>
    <lineage>
        <taxon>Bacteria</taxon>
        <taxon>Bacillati</taxon>
        <taxon>Bacillota</taxon>
        <taxon>Clostridia</taxon>
        <taxon>Eubacteriales</taxon>
        <taxon>Oscillospiraceae</taxon>
        <taxon>Neglectibacter</taxon>
    </lineage>
</organism>
<gene>
    <name evidence="6" type="primary">nadK</name>
    <name evidence="7" type="ORF">NE695_01660</name>
</gene>
<feature type="binding site" evidence="6">
    <location>
        <begin position="65"/>
        <end position="66"/>
    </location>
    <ligand>
        <name>NAD(+)</name>
        <dbReference type="ChEBI" id="CHEBI:57540"/>
    </ligand>
</feature>
<dbReference type="PANTHER" id="PTHR20275">
    <property type="entry name" value="NAD KINASE"/>
    <property type="match status" value="1"/>
</dbReference>
<evidence type="ECO:0000256" key="1">
    <source>
        <dbReference type="ARBA" id="ARBA00022679"/>
    </source>
</evidence>
<feature type="binding site" evidence="6">
    <location>
        <position position="164"/>
    </location>
    <ligand>
        <name>NAD(+)</name>
        <dbReference type="ChEBI" id="CHEBI:57540"/>
    </ligand>
</feature>
<proteinExistence type="inferred from homology"/>
<dbReference type="Pfam" id="PF01513">
    <property type="entry name" value="NAD_kinase"/>
    <property type="match status" value="1"/>
</dbReference>
<sequence length="279" mass="30549">MKIAVVPNLKKEKAKACTDEVLSILASCGCEFFLKTDLFNEDGVYTEAVEPELCDCDMFIAVGGDGTIIHAAKTAARCGKPILGVNAGKLGFTAGVERNDLFLLSNLPNGRYTTESRAMLSVEIYSGKQRKICLALNDAVVSGELSKILDYRMALGEQRWYRYRADGFIVATPTGSTAYSLSAGGPVIEPAMNCIVYTPICPHSLFDRSIIFSERTKLQVELPENPGRLLLTVDGEEPVSLRPGDRLVFSLAERTAQFIKLGQTSFYDILNQKMVENGQ</sequence>
<evidence type="ECO:0000256" key="4">
    <source>
        <dbReference type="ARBA" id="ARBA00023027"/>
    </source>
</evidence>
<feature type="active site" description="Proton acceptor" evidence="6">
    <location>
        <position position="65"/>
    </location>
</feature>
<dbReference type="InterPro" id="IPR017437">
    <property type="entry name" value="ATP-NAD_kinase_PpnK-typ_C"/>
</dbReference>